<keyword evidence="10 11" id="KW-0472">Membrane</keyword>
<dbReference type="InterPro" id="IPR004358">
    <property type="entry name" value="Sig_transdc_His_kin-like_C"/>
</dbReference>
<evidence type="ECO:0000313" key="14">
    <source>
        <dbReference type="EMBL" id="CAA9309875.1"/>
    </source>
</evidence>
<dbReference type="SUPFAM" id="SSF47384">
    <property type="entry name" value="Homodimeric domain of signal transducing histidine kinase"/>
    <property type="match status" value="1"/>
</dbReference>
<gene>
    <name evidence="14" type="ORF">AVDCRST_MAG16-77</name>
</gene>
<evidence type="ECO:0000259" key="12">
    <source>
        <dbReference type="PROSITE" id="PS50109"/>
    </source>
</evidence>
<dbReference type="PRINTS" id="PR00344">
    <property type="entry name" value="BCTRLSENSOR"/>
</dbReference>
<dbReference type="CDD" id="cd06225">
    <property type="entry name" value="HAMP"/>
    <property type="match status" value="1"/>
</dbReference>
<dbReference type="GO" id="GO:0005886">
    <property type="term" value="C:plasma membrane"/>
    <property type="evidence" value="ECO:0007669"/>
    <property type="project" value="UniProtKB-SubCell"/>
</dbReference>
<evidence type="ECO:0000256" key="6">
    <source>
        <dbReference type="ARBA" id="ARBA00022692"/>
    </source>
</evidence>
<dbReference type="InterPro" id="IPR003661">
    <property type="entry name" value="HisK_dim/P_dom"/>
</dbReference>
<dbReference type="InterPro" id="IPR050428">
    <property type="entry name" value="TCS_sensor_his_kinase"/>
</dbReference>
<proteinExistence type="predicted"/>
<dbReference type="Pfam" id="PF00672">
    <property type="entry name" value="HAMP"/>
    <property type="match status" value="1"/>
</dbReference>
<dbReference type="PROSITE" id="PS50109">
    <property type="entry name" value="HIS_KIN"/>
    <property type="match status" value="1"/>
</dbReference>
<feature type="non-terminal residue" evidence="14">
    <location>
        <position position="1"/>
    </location>
</feature>
<reference evidence="14" key="1">
    <citation type="submission" date="2020-02" db="EMBL/GenBank/DDBJ databases">
        <authorList>
            <person name="Meier V. D."/>
        </authorList>
    </citation>
    <scope>NUCLEOTIDE SEQUENCE</scope>
    <source>
        <strain evidence="14">AVDCRST_MAG16</strain>
    </source>
</reference>
<dbReference type="CDD" id="cd00082">
    <property type="entry name" value="HisKA"/>
    <property type="match status" value="1"/>
</dbReference>
<dbReference type="SMART" id="SM00304">
    <property type="entry name" value="HAMP"/>
    <property type="match status" value="1"/>
</dbReference>
<feature type="transmembrane region" description="Helical" evidence="11">
    <location>
        <begin position="71"/>
        <end position="92"/>
    </location>
</feature>
<evidence type="ECO:0000256" key="1">
    <source>
        <dbReference type="ARBA" id="ARBA00000085"/>
    </source>
</evidence>
<dbReference type="PANTHER" id="PTHR45436:SF5">
    <property type="entry name" value="SENSOR HISTIDINE KINASE TRCS"/>
    <property type="match status" value="1"/>
</dbReference>
<dbReference type="GO" id="GO:0000155">
    <property type="term" value="F:phosphorelay sensor kinase activity"/>
    <property type="evidence" value="ECO:0007669"/>
    <property type="project" value="InterPro"/>
</dbReference>
<keyword evidence="8 11" id="KW-1133">Transmembrane helix</keyword>
<dbReference type="Gene3D" id="1.10.287.130">
    <property type="match status" value="1"/>
</dbReference>
<dbReference type="Pfam" id="PF00512">
    <property type="entry name" value="HisKA"/>
    <property type="match status" value="1"/>
</dbReference>
<dbReference type="Gene3D" id="6.10.340.10">
    <property type="match status" value="1"/>
</dbReference>
<evidence type="ECO:0000256" key="10">
    <source>
        <dbReference type="ARBA" id="ARBA00023136"/>
    </source>
</evidence>
<evidence type="ECO:0000256" key="3">
    <source>
        <dbReference type="ARBA" id="ARBA00012438"/>
    </source>
</evidence>
<dbReference type="InterPro" id="IPR003660">
    <property type="entry name" value="HAMP_dom"/>
</dbReference>
<feature type="domain" description="Histidine kinase" evidence="12">
    <location>
        <begin position="154"/>
        <end position="359"/>
    </location>
</feature>
<keyword evidence="9" id="KW-0902">Two-component regulatory system</keyword>
<evidence type="ECO:0000256" key="2">
    <source>
        <dbReference type="ARBA" id="ARBA00004236"/>
    </source>
</evidence>
<sequence length="360" mass="37770">ASTGASRAVPLLSPAEVDRAVDGDEAVLVEGDRVGYGDRLRVLVRRTDRGPVVLAATSVTAVDDPLRLVRAALLVGLPLLLLASTAGVWLTVGRTLRPVEQLRAGAEAVTAADPSRRLPVPAAEDEVRRLAETLNGMLDRLEAGGARQRAFVADAAHELRSPLAALRTVLEVALVHPDPEGPEPTLRTASEEVLRMARLVDDLLLLARLDAGASPARGAGRAQRVDLAEVVRELVPDGVVLHLSPAPVVADPDALVRVVRNLVDNAVRHAASTVTVTVSAGEHVELLVDDDGPGIPEQERSRVFDRFHRLDSPRTRDAGGTGLGLAIVRELVAVAGGTVGVEESPAGGARLRVQLPPAPG</sequence>
<name>A0A6J4KNN7_9ACTN</name>
<dbReference type="PANTHER" id="PTHR45436">
    <property type="entry name" value="SENSOR HISTIDINE KINASE YKOH"/>
    <property type="match status" value="1"/>
</dbReference>
<evidence type="ECO:0000256" key="4">
    <source>
        <dbReference type="ARBA" id="ARBA00022553"/>
    </source>
</evidence>
<dbReference type="SUPFAM" id="SSF55874">
    <property type="entry name" value="ATPase domain of HSP90 chaperone/DNA topoisomerase II/histidine kinase"/>
    <property type="match status" value="1"/>
</dbReference>
<dbReference type="AlphaFoldDB" id="A0A6J4KNN7"/>
<dbReference type="SMART" id="SM00387">
    <property type="entry name" value="HATPase_c"/>
    <property type="match status" value="1"/>
</dbReference>
<protein>
    <recommendedName>
        <fullName evidence="3">histidine kinase</fullName>
        <ecNumber evidence="3">2.7.13.3</ecNumber>
    </recommendedName>
</protein>
<dbReference type="InterPro" id="IPR036890">
    <property type="entry name" value="HATPase_C_sf"/>
</dbReference>
<dbReference type="InterPro" id="IPR003594">
    <property type="entry name" value="HATPase_dom"/>
</dbReference>
<dbReference type="EC" id="2.7.13.3" evidence="3"/>
<evidence type="ECO:0000256" key="7">
    <source>
        <dbReference type="ARBA" id="ARBA00022777"/>
    </source>
</evidence>
<evidence type="ECO:0000259" key="13">
    <source>
        <dbReference type="PROSITE" id="PS50885"/>
    </source>
</evidence>
<dbReference type="SMART" id="SM00388">
    <property type="entry name" value="HisKA"/>
    <property type="match status" value="1"/>
</dbReference>
<evidence type="ECO:0000256" key="11">
    <source>
        <dbReference type="SAM" id="Phobius"/>
    </source>
</evidence>
<dbReference type="CDD" id="cd00075">
    <property type="entry name" value="HATPase"/>
    <property type="match status" value="1"/>
</dbReference>
<evidence type="ECO:0000256" key="9">
    <source>
        <dbReference type="ARBA" id="ARBA00023012"/>
    </source>
</evidence>
<feature type="domain" description="HAMP" evidence="13">
    <location>
        <begin position="93"/>
        <end position="146"/>
    </location>
</feature>
<keyword evidence="6 11" id="KW-0812">Transmembrane</keyword>
<keyword evidence="4" id="KW-0597">Phosphoprotein</keyword>
<dbReference type="SUPFAM" id="SSF158472">
    <property type="entry name" value="HAMP domain-like"/>
    <property type="match status" value="1"/>
</dbReference>
<dbReference type="InterPro" id="IPR005467">
    <property type="entry name" value="His_kinase_dom"/>
</dbReference>
<accession>A0A6J4KNN7</accession>
<dbReference type="Pfam" id="PF02518">
    <property type="entry name" value="HATPase_c"/>
    <property type="match status" value="1"/>
</dbReference>
<evidence type="ECO:0000256" key="5">
    <source>
        <dbReference type="ARBA" id="ARBA00022679"/>
    </source>
</evidence>
<dbReference type="EMBL" id="CADCUE010000006">
    <property type="protein sequence ID" value="CAA9309875.1"/>
    <property type="molecule type" value="Genomic_DNA"/>
</dbReference>
<evidence type="ECO:0000256" key="8">
    <source>
        <dbReference type="ARBA" id="ARBA00022989"/>
    </source>
</evidence>
<comment type="subcellular location">
    <subcellularLocation>
        <location evidence="2">Cell membrane</location>
    </subcellularLocation>
</comment>
<dbReference type="Gene3D" id="3.30.565.10">
    <property type="entry name" value="Histidine kinase-like ATPase, C-terminal domain"/>
    <property type="match status" value="1"/>
</dbReference>
<keyword evidence="7 14" id="KW-0418">Kinase</keyword>
<keyword evidence="5" id="KW-0808">Transferase</keyword>
<comment type="catalytic activity">
    <reaction evidence="1">
        <text>ATP + protein L-histidine = ADP + protein N-phospho-L-histidine.</text>
        <dbReference type="EC" id="2.7.13.3"/>
    </reaction>
</comment>
<dbReference type="InterPro" id="IPR036097">
    <property type="entry name" value="HisK_dim/P_sf"/>
</dbReference>
<dbReference type="PROSITE" id="PS50885">
    <property type="entry name" value="HAMP"/>
    <property type="match status" value="1"/>
</dbReference>
<organism evidence="14">
    <name type="scientific">uncultured Frankineae bacterium</name>
    <dbReference type="NCBI Taxonomy" id="437475"/>
    <lineage>
        <taxon>Bacteria</taxon>
        <taxon>Bacillati</taxon>
        <taxon>Actinomycetota</taxon>
        <taxon>Actinomycetes</taxon>
        <taxon>Frankiales</taxon>
        <taxon>environmental samples</taxon>
    </lineage>
</organism>